<evidence type="ECO:0000313" key="4">
    <source>
        <dbReference type="EMBL" id="CAK1551202.1"/>
    </source>
</evidence>
<dbReference type="NCBIfam" id="NF001985">
    <property type="entry name" value="PRK00777.1"/>
    <property type="match status" value="1"/>
</dbReference>
<proteinExistence type="inferred from homology"/>
<protein>
    <recommendedName>
        <fullName evidence="3">Cytidyltransferase-like domain-containing protein</fullName>
    </recommendedName>
</protein>
<dbReference type="Pfam" id="PF01467">
    <property type="entry name" value="CTP_transf_like"/>
    <property type="match status" value="1"/>
</dbReference>
<dbReference type="InterPro" id="IPR014729">
    <property type="entry name" value="Rossmann-like_a/b/a_fold"/>
</dbReference>
<dbReference type="NCBIfam" id="TIGR00152">
    <property type="entry name" value="dephospho-CoA kinase"/>
    <property type="match status" value="1"/>
</dbReference>
<dbReference type="Gene3D" id="3.40.50.300">
    <property type="entry name" value="P-loop containing nucleotide triphosphate hydrolases"/>
    <property type="match status" value="1"/>
</dbReference>
<reference evidence="4 5" key="1">
    <citation type="submission" date="2023-11" db="EMBL/GenBank/DDBJ databases">
        <authorList>
            <person name="Okamura Y."/>
        </authorList>
    </citation>
    <scope>NUCLEOTIDE SEQUENCE [LARGE SCALE GENOMIC DNA]</scope>
</reference>
<name>A0AAV1JNZ7_9NEOP</name>
<dbReference type="EMBL" id="CAVLEF010000122">
    <property type="protein sequence ID" value="CAK1551202.1"/>
    <property type="molecule type" value="Genomic_DNA"/>
</dbReference>
<dbReference type="CDD" id="cd02164">
    <property type="entry name" value="PPAT_CoAS"/>
    <property type="match status" value="1"/>
</dbReference>
<dbReference type="GO" id="GO:0015937">
    <property type="term" value="P:coenzyme A biosynthetic process"/>
    <property type="evidence" value="ECO:0007669"/>
    <property type="project" value="InterPro"/>
</dbReference>
<evidence type="ECO:0000256" key="2">
    <source>
        <dbReference type="ARBA" id="ARBA00022840"/>
    </source>
</evidence>
<accession>A0AAV1JNZ7</accession>
<keyword evidence="2" id="KW-0067">ATP-binding</keyword>
<dbReference type="Gene3D" id="3.40.50.620">
    <property type="entry name" value="HUPs"/>
    <property type="match status" value="1"/>
</dbReference>
<dbReference type="AlphaFoldDB" id="A0AAV1JNZ7"/>
<dbReference type="SUPFAM" id="SSF52540">
    <property type="entry name" value="P-loop containing nucleoside triphosphate hydrolases"/>
    <property type="match status" value="1"/>
</dbReference>
<feature type="domain" description="Cytidyltransferase-like" evidence="3">
    <location>
        <begin position="142"/>
        <end position="259"/>
    </location>
</feature>
<comment type="caution">
    <text evidence="4">The sequence shown here is derived from an EMBL/GenBank/DDBJ whole genome shotgun (WGS) entry which is preliminary data.</text>
</comment>
<dbReference type="PROSITE" id="PS51219">
    <property type="entry name" value="DPCK"/>
    <property type="match status" value="1"/>
</dbReference>
<dbReference type="Proteomes" id="UP001497472">
    <property type="component" value="Unassembled WGS sequence"/>
</dbReference>
<dbReference type="Pfam" id="PF01121">
    <property type="entry name" value="CoaE"/>
    <property type="match status" value="1"/>
</dbReference>
<dbReference type="GO" id="GO:0004140">
    <property type="term" value="F:dephospho-CoA kinase activity"/>
    <property type="evidence" value="ECO:0007669"/>
    <property type="project" value="InterPro"/>
</dbReference>
<dbReference type="HAMAP" id="MF_00376">
    <property type="entry name" value="Dephospho_CoA_kinase"/>
    <property type="match status" value="1"/>
</dbReference>
<dbReference type="InterPro" id="IPR004821">
    <property type="entry name" value="Cyt_trans-like"/>
</dbReference>
<dbReference type="SUPFAM" id="SSF52374">
    <property type="entry name" value="Nucleotidylyl transferase"/>
    <property type="match status" value="1"/>
</dbReference>
<evidence type="ECO:0000259" key="3">
    <source>
        <dbReference type="Pfam" id="PF01467"/>
    </source>
</evidence>
<dbReference type="FunFam" id="3.40.50.620:FF:000089">
    <property type="entry name" value="Bifunctional coenzyme A synthase"/>
    <property type="match status" value="1"/>
</dbReference>
<keyword evidence="5" id="KW-1185">Reference proteome</keyword>
<organism evidence="4 5">
    <name type="scientific">Leptosia nina</name>
    <dbReference type="NCBI Taxonomy" id="320188"/>
    <lineage>
        <taxon>Eukaryota</taxon>
        <taxon>Metazoa</taxon>
        <taxon>Ecdysozoa</taxon>
        <taxon>Arthropoda</taxon>
        <taxon>Hexapoda</taxon>
        <taxon>Insecta</taxon>
        <taxon>Pterygota</taxon>
        <taxon>Neoptera</taxon>
        <taxon>Endopterygota</taxon>
        <taxon>Lepidoptera</taxon>
        <taxon>Glossata</taxon>
        <taxon>Ditrysia</taxon>
        <taxon>Papilionoidea</taxon>
        <taxon>Pieridae</taxon>
        <taxon>Pierinae</taxon>
        <taxon>Leptosia</taxon>
    </lineage>
</organism>
<dbReference type="CDD" id="cd02022">
    <property type="entry name" value="DPCK"/>
    <property type="match status" value="1"/>
</dbReference>
<evidence type="ECO:0000313" key="5">
    <source>
        <dbReference type="Proteomes" id="UP001497472"/>
    </source>
</evidence>
<keyword evidence="1" id="KW-0547">Nucleotide-binding</keyword>
<dbReference type="InterPro" id="IPR027417">
    <property type="entry name" value="P-loop_NTPase"/>
</dbReference>
<sequence length="503" mass="56882">MNINSEQMASNGLLFISNAAKTYRLCLKSSRLVKNILYVKYVGAENNLSIINKQIVDVYSQTAIKAPNLDIRLMLKPMEGVQTINTNHVIDLILCDSSIVNEDLKKSVINVKKGCQLQNIDGEENNGKAAEEDVKTYEYVALGGTFDRLHNGHKILLSQAALRSTKHVTVGVTDVNMIQSKLLWELIEPVEERVEAVKDFLTDVKPDLEYNVLPIQDLYGPTKDDPRFQMIVLSEETQKGGVKINEKRKENGLQQLDMHIIALARDEEHSAEEEEKLSSSNTRMRLLGTLIRPPQPNPNIPDSPYVIGLTGGIASGKTNITEKLKQKGAAVVNCDLIAHELYKPDMPLNRTLAATFGNDIITEAGEVDRRKLGQIVFSDKNQLDKLNKTVWPFIIEEARNRIKLLGEQGYKVVVMEAAVMVRAKWFLNCHQLWAVIVPPKEAIRRIQERNNLTEEEARQRVDAQPTNAEQVAQANVVFSPYRSYEFTQQQIDRAWAQLQRYLQ</sequence>
<dbReference type="GO" id="GO:0005524">
    <property type="term" value="F:ATP binding"/>
    <property type="evidence" value="ECO:0007669"/>
    <property type="project" value="UniProtKB-KW"/>
</dbReference>
<dbReference type="PANTHER" id="PTHR10695">
    <property type="entry name" value="DEPHOSPHO-COA KINASE-RELATED"/>
    <property type="match status" value="1"/>
</dbReference>
<dbReference type="InterPro" id="IPR001977">
    <property type="entry name" value="Depp_CoAkinase"/>
</dbReference>
<gene>
    <name evidence="4" type="ORF">LNINA_LOCUS10365</name>
</gene>
<dbReference type="PANTHER" id="PTHR10695:SF46">
    <property type="entry name" value="BIFUNCTIONAL COENZYME A SYNTHASE-RELATED"/>
    <property type="match status" value="1"/>
</dbReference>
<evidence type="ECO:0000256" key="1">
    <source>
        <dbReference type="ARBA" id="ARBA00022741"/>
    </source>
</evidence>